<dbReference type="AlphaFoldDB" id="A0A420FQN8"/>
<comment type="similarity">
    <text evidence="11">Belongs to the TonB-dependent receptor family.</text>
</comment>
<gene>
    <name evidence="13" type="ORF">BCY89_08415</name>
</gene>
<dbReference type="NCBIfam" id="TIGR04056">
    <property type="entry name" value="OMP_RagA_SusC"/>
    <property type="match status" value="1"/>
</dbReference>
<dbReference type="Gene3D" id="2.40.170.20">
    <property type="entry name" value="TonB-dependent receptor, beta-barrel domain"/>
    <property type="match status" value="1"/>
</dbReference>
<dbReference type="InterPro" id="IPR037066">
    <property type="entry name" value="Plug_dom_sf"/>
</dbReference>
<keyword evidence="8" id="KW-0406">Ion transport</keyword>
<evidence type="ECO:0000256" key="4">
    <source>
        <dbReference type="ARBA" id="ARBA00022496"/>
    </source>
</evidence>
<dbReference type="InterPro" id="IPR012910">
    <property type="entry name" value="Plug_dom"/>
</dbReference>
<keyword evidence="4" id="KW-0410">Iron transport</keyword>
<dbReference type="GO" id="GO:0015344">
    <property type="term" value="F:siderophore uptake transmembrane transporter activity"/>
    <property type="evidence" value="ECO:0007669"/>
    <property type="project" value="TreeGrafter"/>
</dbReference>
<evidence type="ECO:0000256" key="1">
    <source>
        <dbReference type="ARBA" id="ARBA00004571"/>
    </source>
</evidence>
<evidence type="ECO:0000256" key="11">
    <source>
        <dbReference type="PROSITE-ProRule" id="PRU01360"/>
    </source>
</evidence>
<keyword evidence="9 11" id="KW-0472">Membrane</keyword>
<evidence type="ECO:0000256" key="7">
    <source>
        <dbReference type="ARBA" id="ARBA00023004"/>
    </source>
</evidence>
<evidence type="ECO:0000256" key="8">
    <source>
        <dbReference type="ARBA" id="ARBA00023065"/>
    </source>
</evidence>
<dbReference type="InterPro" id="IPR008969">
    <property type="entry name" value="CarboxyPept-like_regulatory"/>
</dbReference>
<dbReference type="Gene3D" id="2.60.40.1120">
    <property type="entry name" value="Carboxypeptidase-like, regulatory domain"/>
    <property type="match status" value="1"/>
</dbReference>
<dbReference type="PANTHER" id="PTHR32552:SF68">
    <property type="entry name" value="FERRICHROME OUTER MEMBRANE TRANSPORTER_PHAGE RECEPTOR"/>
    <property type="match status" value="1"/>
</dbReference>
<sequence length="1036" mass="112833">MIPLVALATSYTQVQAAAALSALKGNSNFLNFQQSISGVIKDAATGNPISGVTVLIKGTTVVTQTDAAGRYTIAAKPGQILLARFVGYDNQEITVGESKSVDIQLTASSNQIGEVVVTALGIMREKKSLGYSTTSVKGDQFTTARDPNLGNALSGKVAGVSVAGNATGLGGSSRVVIRGNASMTGNNMPLYVVDGIPLDNQNQGSAGQYGGMDMGDGLNSINADDIENIQVLKGAAASALYGYRGGNGVIMITTKSGKGAQGIGIDFNNNLTVNTIYDYRDFQDIYGQGVQGTKPTTAAAANDTYNQSWGAKMDGSQAVNKFGNSYTYSPIDNWKNFYRKGLSNQTSLAVSGSDEKSSFRLGLNNMYEGSILPNAKSNQRGANLNTTYKITPKVQLGINANYMFEFVNNRANLSDGNGNTNASLLYLANSYDVRWLEPAVDEFGKELQPGNNVYFNNPYFLQYRKFNESTKKRLTGGFNLRYDITDWLYVQGAATRDGFNLAFKQVQPKGASADPNGYINEYNKEFEETNFNYLIGFKKKLSDFSISATVGGNSQKTRNQTWGTDGGIRPFIVDGVYNTGNVAAGTRTFKKLYDEYQVRSIYGTADFGYKDFLFLNLSARNDWYSTLNPESNGYLYPSVSLSYVFTDHLKLPDWINMGKLRLSRAAASNGTKAYQTALAYRTLSYELQSQPVGTINNDVVPNANLKPVRISEWEAGTNLEFWGNRMGIDLAVYQKTTKDDIVRVTTSTGSGYSVAIQNIGELRNKGIEVLIYGDIIRANDFKWKSSVNFAFNDSKVLSLGNQKSLTFEGGVSRSGNASVQNIVGLPYGQIVGYKYKTDASGNRIFDDKGLPVRSDAVEVLGNGVYRFTGGFRNDFTYKNFSLGMLLDVKLGAKIFSGTNLNLYGSGLHKATLEGREGNIVGKGVNLNGGTNTTAVDAQTYWKYVVDQSFTEEFVYDAGFVKLREISFGYSLPKQMLSKTPFRAASLSLVGRNLWTIHKNTPNIDPESAYNNSNAQGLELNGYPMTRNIGFNLNLKF</sequence>
<organism evidence="13 14">
    <name type="scientific">Sphingobacterium siyangense</name>
    <dbReference type="NCBI Taxonomy" id="459529"/>
    <lineage>
        <taxon>Bacteria</taxon>
        <taxon>Pseudomonadati</taxon>
        <taxon>Bacteroidota</taxon>
        <taxon>Sphingobacteriia</taxon>
        <taxon>Sphingobacteriales</taxon>
        <taxon>Sphingobacteriaceae</taxon>
        <taxon>Sphingobacterium</taxon>
    </lineage>
</organism>
<dbReference type="Gene3D" id="2.170.130.10">
    <property type="entry name" value="TonB-dependent receptor, plug domain"/>
    <property type="match status" value="1"/>
</dbReference>
<dbReference type="GO" id="GO:0009279">
    <property type="term" value="C:cell outer membrane"/>
    <property type="evidence" value="ECO:0007669"/>
    <property type="project" value="UniProtKB-SubCell"/>
</dbReference>
<comment type="subcellular location">
    <subcellularLocation>
        <location evidence="1 11">Cell outer membrane</location>
        <topology evidence="1 11">Multi-pass membrane protein</topology>
    </subcellularLocation>
</comment>
<keyword evidence="10 11" id="KW-0998">Cell outer membrane</keyword>
<keyword evidence="7" id="KW-0408">Iron</keyword>
<protein>
    <submittedName>
        <fullName evidence="13">SusC/RagA family TonB-linked outer membrane protein</fullName>
    </submittedName>
</protein>
<evidence type="ECO:0000256" key="2">
    <source>
        <dbReference type="ARBA" id="ARBA00022448"/>
    </source>
</evidence>
<keyword evidence="5 11" id="KW-0812">Transmembrane</keyword>
<evidence type="ECO:0000256" key="10">
    <source>
        <dbReference type="ARBA" id="ARBA00023237"/>
    </source>
</evidence>
<comment type="caution">
    <text evidence="13">The sequence shown here is derived from an EMBL/GenBank/DDBJ whole genome shotgun (WGS) entry which is preliminary data.</text>
</comment>
<keyword evidence="3 11" id="KW-1134">Transmembrane beta strand</keyword>
<proteinExistence type="inferred from homology"/>
<keyword evidence="6" id="KW-0732">Signal</keyword>
<evidence type="ECO:0000256" key="3">
    <source>
        <dbReference type="ARBA" id="ARBA00022452"/>
    </source>
</evidence>
<feature type="domain" description="TonB-dependent receptor plug" evidence="12">
    <location>
        <begin position="126"/>
        <end position="249"/>
    </location>
</feature>
<dbReference type="Pfam" id="PF07715">
    <property type="entry name" value="Plug"/>
    <property type="match status" value="1"/>
</dbReference>
<dbReference type="SUPFAM" id="SSF49464">
    <property type="entry name" value="Carboxypeptidase regulatory domain-like"/>
    <property type="match status" value="1"/>
</dbReference>
<evidence type="ECO:0000256" key="6">
    <source>
        <dbReference type="ARBA" id="ARBA00022729"/>
    </source>
</evidence>
<dbReference type="NCBIfam" id="TIGR04057">
    <property type="entry name" value="SusC_RagA_signa"/>
    <property type="match status" value="1"/>
</dbReference>
<dbReference type="PANTHER" id="PTHR32552">
    <property type="entry name" value="FERRICHROME IRON RECEPTOR-RELATED"/>
    <property type="match status" value="1"/>
</dbReference>
<dbReference type="InterPro" id="IPR023997">
    <property type="entry name" value="TonB-dep_OMP_SusC/RagA_CS"/>
</dbReference>
<name>A0A420FQN8_9SPHI</name>
<evidence type="ECO:0000256" key="9">
    <source>
        <dbReference type="ARBA" id="ARBA00023136"/>
    </source>
</evidence>
<reference evidence="13 14" key="1">
    <citation type="submission" date="2016-07" db="EMBL/GenBank/DDBJ databases">
        <title>Genome analysis of Sphingobacterium siyangense T12B17.</title>
        <authorList>
            <person name="Xu D."/>
            <person name="Su Y."/>
            <person name="Zheng S."/>
        </authorList>
    </citation>
    <scope>NUCLEOTIDE SEQUENCE [LARGE SCALE GENOMIC DNA]</scope>
    <source>
        <strain evidence="13 14">T12B17</strain>
    </source>
</reference>
<keyword evidence="2 11" id="KW-0813">Transport</keyword>
<dbReference type="FunFam" id="2.170.130.10:FF:000023">
    <property type="entry name" value="SusC/RagA family TonB-linked outer membrane protein"/>
    <property type="match status" value="1"/>
</dbReference>
<dbReference type="SUPFAM" id="SSF56935">
    <property type="entry name" value="Porins"/>
    <property type="match status" value="1"/>
</dbReference>
<evidence type="ECO:0000313" key="13">
    <source>
        <dbReference type="EMBL" id="RKF35234.1"/>
    </source>
</evidence>
<dbReference type="EMBL" id="MCAQ01000023">
    <property type="protein sequence ID" value="RKF35234.1"/>
    <property type="molecule type" value="Genomic_DNA"/>
</dbReference>
<dbReference type="PROSITE" id="PS52016">
    <property type="entry name" value="TONB_DEPENDENT_REC_3"/>
    <property type="match status" value="1"/>
</dbReference>
<evidence type="ECO:0000313" key="14">
    <source>
        <dbReference type="Proteomes" id="UP000286402"/>
    </source>
</evidence>
<dbReference type="Pfam" id="PF13715">
    <property type="entry name" value="CarbopepD_reg_2"/>
    <property type="match status" value="1"/>
</dbReference>
<keyword evidence="14" id="KW-1185">Reference proteome</keyword>
<dbReference type="InterPro" id="IPR039426">
    <property type="entry name" value="TonB-dep_rcpt-like"/>
</dbReference>
<dbReference type="InterPro" id="IPR023996">
    <property type="entry name" value="TonB-dep_OMP_SusC/RagA"/>
</dbReference>
<accession>A0A420FQN8</accession>
<dbReference type="InterPro" id="IPR036942">
    <property type="entry name" value="Beta-barrel_TonB_sf"/>
</dbReference>
<evidence type="ECO:0000256" key="5">
    <source>
        <dbReference type="ARBA" id="ARBA00022692"/>
    </source>
</evidence>
<dbReference type="Proteomes" id="UP000286402">
    <property type="component" value="Unassembled WGS sequence"/>
</dbReference>
<evidence type="ECO:0000259" key="12">
    <source>
        <dbReference type="Pfam" id="PF07715"/>
    </source>
</evidence>